<name>A0A100IDM3_ASPNG</name>
<dbReference type="PROSITE" id="PS50011">
    <property type="entry name" value="PROTEIN_KINASE_DOM"/>
    <property type="match status" value="1"/>
</dbReference>
<organism evidence="5 6">
    <name type="scientific">Aspergillus niger</name>
    <dbReference type="NCBI Taxonomy" id="5061"/>
    <lineage>
        <taxon>Eukaryota</taxon>
        <taxon>Fungi</taxon>
        <taxon>Dikarya</taxon>
        <taxon>Ascomycota</taxon>
        <taxon>Pezizomycotina</taxon>
        <taxon>Eurotiomycetes</taxon>
        <taxon>Eurotiomycetidae</taxon>
        <taxon>Eurotiales</taxon>
        <taxon>Aspergillaceae</taxon>
        <taxon>Aspergillus</taxon>
        <taxon>Aspergillus subgen. Circumdati</taxon>
    </lineage>
</organism>
<dbReference type="SMART" id="SM00220">
    <property type="entry name" value="S_TKc"/>
    <property type="match status" value="1"/>
</dbReference>
<protein>
    <recommendedName>
        <fullName evidence="4">Protein kinase domain-containing protein</fullName>
    </recommendedName>
</protein>
<dbReference type="InterPro" id="IPR011009">
    <property type="entry name" value="Kinase-like_dom_sf"/>
</dbReference>
<dbReference type="GO" id="GO:0005524">
    <property type="term" value="F:ATP binding"/>
    <property type="evidence" value="ECO:0007669"/>
    <property type="project" value="UniProtKB-UniRule"/>
</dbReference>
<dbReference type="Pfam" id="PF00069">
    <property type="entry name" value="Pkinase"/>
    <property type="match status" value="1"/>
</dbReference>
<dbReference type="VEuPathDB" id="FungiDB:ATCC64974_92100"/>
<sequence length="606" mass="69204">MRNHGESGHHPKHDYMEMALDVKYFIERHQLRSPTVIGHSMGAKTALTLSLESPTLVKDVVAIDNCPIRLPLESDFARYLEGLARLGDERITDYSQADRILTQYEKSPAIRAWLISNLHKKPDTPFLQLRVPVETLSTAIRPLGEFPYRVDEGSEAIRQFNGRVLFLRALQSNFIPESALPLINSFFPSSEIVDIDCGHWIVQEKPEEFRKSELHTLRFNAQKFPTSGFDIIQSDQKVEEEELPDYKAHRFYPVRLGEIFQNRYQTVAKLGFGSSSTIWLSRDLINGQYVALKFYVHTSSVHRELPFYDHAKQQLQTSSHQGRYNIRKLLDSFTVSSPDGTHIVLIFEAAQMSLRDMQVVFLPGGFDENLVKGAITELLQAVDFLHMQGQVVHTDIHPGNLLLGAYDNQSLSALEHEELVSPVPRKPVSPTRTIYLSRLMRPQVGPMLLSDFGETRIGPGPHGGDIMPLEYRAPETLLYIGWSYPVDIWSVGLTAWDLLESRNLFTARDEDGDLYDAAHLAQIIAAIGPPPPEFLRRNQKRRSDFWDSDGKWLGLAPIPHDRTMERLESRLSDKSGFLRFMRKTLTWLPEERATAKELLQDPWLRG</sequence>
<dbReference type="InterPro" id="IPR017441">
    <property type="entry name" value="Protein_kinase_ATP_BS"/>
</dbReference>
<accession>A0A100IDM3</accession>
<evidence type="ECO:0000313" key="5">
    <source>
        <dbReference type="EMBL" id="GAQ39317.1"/>
    </source>
</evidence>
<dbReference type="InterPro" id="IPR029058">
    <property type="entry name" value="AB_hydrolase_fold"/>
</dbReference>
<dbReference type="OrthoDB" id="5979581at2759"/>
<dbReference type="PROSITE" id="PS00107">
    <property type="entry name" value="PROTEIN_KINASE_ATP"/>
    <property type="match status" value="1"/>
</dbReference>
<keyword evidence="2" id="KW-0378">Hydrolase</keyword>
<dbReference type="PANTHER" id="PTHR46118:SF4">
    <property type="entry name" value="PROTEIN ABHD11"/>
    <property type="match status" value="1"/>
</dbReference>
<dbReference type="Gene3D" id="1.10.510.10">
    <property type="entry name" value="Transferase(Phosphotransferase) domain 1"/>
    <property type="match status" value="1"/>
</dbReference>
<dbReference type="GO" id="GO:0004672">
    <property type="term" value="F:protein kinase activity"/>
    <property type="evidence" value="ECO:0007669"/>
    <property type="project" value="InterPro"/>
</dbReference>
<evidence type="ECO:0000313" key="6">
    <source>
        <dbReference type="Proteomes" id="UP000068243"/>
    </source>
</evidence>
<dbReference type="VEuPathDB" id="FungiDB:An07g05730"/>
<keyword evidence="3" id="KW-0547">Nucleotide-binding</keyword>
<dbReference type="Gene3D" id="3.30.200.20">
    <property type="entry name" value="Phosphorylase Kinase, domain 1"/>
    <property type="match status" value="1"/>
</dbReference>
<comment type="similarity">
    <text evidence="1">Belongs to the AB hydrolase superfamily.</text>
</comment>
<dbReference type="VEuPathDB" id="FungiDB:An07g05740"/>
<dbReference type="GO" id="GO:0005739">
    <property type="term" value="C:mitochondrion"/>
    <property type="evidence" value="ECO:0007669"/>
    <property type="project" value="TreeGrafter"/>
</dbReference>
<dbReference type="Gene3D" id="3.40.50.1820">
    <property type="entry name" value="alpha/beta hydrolase"/>
    <property type="match status" value="1"/>
</dbReference>
<dbReference type="Pfam" id="PF00561">
    <property type="entry name" value="Abhydrolase_1"/>
    <property type="match status" value="1"/>
</dbReference>
<comment type="caution">
    <text evidence="5">The sequence shown here is derived from an EMBL/GenBank/DDBJ whole genome shotgun (WGS) entry which is preliminary data.</text>
</comment>
<feature type="binding site" evidence="3">
    <location>
        <position position="293"/>
    </location>
    <ligand>
        <name>ATP</name>
        <dbReference type="ChEBI" id="CHEBI:30616"/>
    </ligand>
</feature>
<feature type="domain" description="Protein kinase" evidence="4">
    <location>
        <begin position="264"/>
        <end position="604"/>
    </location>
</feature>
<dbReference type="VEuPathDB" id="FungiDB:ASPNIDRAFT2_1151455"/>
<dbReference type="PaxDb" id="5061-CADANGAP00005731"/>
<keyword evidence="3" id="KW-0067">ATP-binding</keyword>
<dbReference type="InterPro" id="IPR000073">
    <property type="entry name" value="AB_hydrolase_1"/>
</dbReference>
<reference evidence="6" key="1">
    <citation type="journal article" date="2016" name="Genome Announc.">
        <title>Draft genome sequence of Aspergillus niger strain An76.</title>
        <authorList>
            <person name="Gong W."/>
            <person name="Cheng Z."/>
            <person name="Zhang H."/>
            <person name="Liu L."/>
            <person name="Gao P."/>
            <person name="Wang L."/>
        </authorList>
    </citation>
    <scope>NUCLEOTIDE SEQUENCE [LARGE SCALE GENOMIC DNA]</scope>
    <source>
        <strain evidence="6">An76</strain>
    </source>
</reference>
<evidence type="ECO:0000256" key="1">
    <source>
        <dbReference type="ARBA" id="ARBA00008645"/>
    </source>
</evidence>
<dbReference type="OMA" id="HPPLAMS"/>
<dbReference type="InterPro" id="IPR000719">
    <property type="entry name" value="Prot_kinase_dom"/>
</dbReference>
<dbReference type="SUPFAM" id="SSF53474">
    <property type="entry name" value="alpha/beta-Hydrolases"/>
    <property type="match status" value="1"/>
</dbReference>
<dbReference type="PANTHER" id="PTHR46118">
    <property type="entry name" value="PROTEIN ABHD11"/>
    <property type="match status" value="1"/>
</dbReference>
<gene>
    <name evidence="5" type="ORF">ABL_03070</name>
</gene>
<evidence type="ECO:0000259" key="4">
    <source>
        <dbReference type="PROSITE" id="PS50011"/>
    </source>
</evidence>
<evidence type="ECO:0000256" key="3">
    <source>
        <dbReference type="PROSITE-ProRule" id="PRU10141"/>
    </source>
</evidence>
<dbReference type="VEuPathDB" id="FungiDB:ASPNIDRAFT2_180050"/>
<evidence type="ECO:0000256" key="2">
    <source>
        <dbReference type="ARBA" id="ARBA00022801"/>
    </source>
</evidence>
<dbReference type="EMBL" id="BCMY01000004">
    <property type="protein sequence ID" value="GAQ39317.1"/>
    <property type="molecule type" value="Genomic_DNA"/>
</dbReference>
<dbReference type="VEuPathDB" id="FungiDB:M747DRAFT_367606"/>
<dbReference type="VEuPathDB" id="FungiDB:M747DRAFT_360277"/>
<dbReference type="SUPFAM" id="SSF56112">
    <property type="entry name" value="Protein kinase-like (PK-like)"/>
    <property type="match status" value="1"/>
</dbReference>
<proteinExistence type="inferred from homology"/>
<dbReference type="VEuPathDB" id="FungiDB:ATCC64974_47230"/>
<dbReference type="Proteomes" id="UP000068243">
    <property type="component" value="Unassembled WGS sequence"/>
</dbReference>
<dbReference type="AlphaFoldDB" id="A0A100IDM3"/>
<dbReference type="GO" id="GO:0052689">
    <property type="term" value="F:carboxylic ester hydrolase activity"/>
    <property type="evidence" value="ECO:0007669"/>
    <property type="project" value="TreeGrafter"/>
</dbReference>